<keyword evidence="1" id="KW-0813">Transport</keyword>
<evidence type="ECO:0000256" key="2">
    <source>
        <dbReference type="ARBA" id="ARBA00022597"/>
    </source>
</evidence>
<comment type="caution">
    <text evidence="7">The sequence shown here is derived from an EMBL/GenBank/DDBJ whole genome shotgun (WGS) entry which is preliminary data.</text>
</comment>
<feature type="domain" description="ABC transporter" evidence="6">
    <location>
        <begin position="8"/>
        <end position="249"/>
    </location>
</feature>
<dbReference type="InterPro" id="IPR050107">
    <property type="entry name" value="ABC_carbohydrate_import_ATPase"/>
</dbReference>
<dbReference type="PROSITE" id="PS00211">
    <property type="entry name" value="ABC_TRANSPORTER_1"/>
    <property type="match status" value="1"/>
</dbReference>
<dbReference type="PANTHER" id="PTHR43790">
    <property type="entry name" value="CARBOHYDRATE TRANSPORT ATP-BINDING PROTEIN MG119-RELATED"/>
    <property type="match status" value="1"/>
</dbReference>
<name>A0ABV7KVI6_9PROT</name>
<dbReference type="CDD" id="cd03215">
    <property type="entry name" value="ABC_Carb_Monos_II"/>
    <property type="match status" value="1"/>
</dbReference>
<dbReference type="InterPro" id="IPR003439">
    <property type="entry name" value="ABC_transporter-like_ATP-bd"/>
</dbReference>
<organism evidence="7 8">
    <name type="scientific">Marinibaculum pumilum</name>
    <dbReference type="NCBI Taxonomy" id="1766165"/>
    <lineage>
        <taxon>Bacteria</taxon>
        <taxon>Pseudomonadati</taxon>
        <taxon>Pseudomonadota</taxon>
        <taxon>Alphaproteobacteria</taxon>
        <taxon>Rhodospirillales</taxon>
        <taxon>Rhodospirillaceae</taxon>
        <taxon>Marinibaculum</taxon>
    </lineage>
</organism>
<feature type="domain" description="ABC transporter" evidence="6">
    <location>
        <begin position="244"/>
        <end position="500"/>
    </location>
</feature>
<dbReference type="InterPro" id="IPR027417">
    <property type="entry name" value="P-loop_NTPase"/>
</dbReference>
<protein>
    <submittedName>
        <fullName evidence="7">Sugar ABC transporter ATP-binding protein</fullName>
    </submittedName>
</protein>
<evidence type="ECO:0000256" key="3">
    <source>
        <dbReference type="ARBA" id="ARBA00022737"/>
    </source>
</evidence>
<evidence type="ECO:0000256" key="4">
    <source>
        <dbReference type="ARBA" id="ARBA00022741"/>
    </source>
</evidence>
<evidence type="ECO:0000256" key="5">
    <source>
        <dbReference type="ARBA" id="ARBA00022840"/>
    </source>
</evidence>
<gene>
    <name evidence="7" type="ORF">ACFOGJ_04010</name>
</gene>
<evidence type="ECO:0000313" key="8">
    <source>
        <dbReference type="Proteomes" id="UP001595528"/>
    </source>
</evidence>
<dbReference type="PROSITE" id="PS50893">
    <property type="entry name" value="ABC_TRANSPORTER_2"/>
    <property type="match status" value="2"/>
</dbReference>
<reference evidence="8" key="1">
    <citation type="journal article" date="2019" name="Int. J. Syst. Evol. Microbiol.">
        <title>The Global Catalogue of Microorganisms (GCM) 10K type strain sequencing project: providing services to taxonomists for standard genome sequencing and annotation.</title>
        <authorList>
            <consortium name="The Broad Institute Genomics Platform"/>
            <consortium name="The Broad Institute Genome Sequencing Center for Infectious Disease"/>
            <person name="Wu L."/>
            <person name="Ma J."/>
        </authorList>
    </citation>
    <scope>NUCLEOTIDE SEQUENCE [LARGE SCALE GENOMIC DNA]</scope>
    <source>
        <strain evidence="8">KCTC 42964</strain>
    </source>
</reference>
<keyword evidence="2" id="KW-0762">Sugar transport</keyword>
<dbReference type="InterPro" id="IPR017871">
    <property type="entry name" value="ABC_transporter-like_CS"/>
</dbReference>
<evidence type="ECO:0000256" key="1">
    <source>
        <dbReference type="ARBA" id="ARBA00022448"/>
    </source>
</evidence>
<dbReference type="SUPFAM" id="SSF52540">
    <property type="entry name" value="P-loop containing nucleoside triphosphate hydrolases"/>
    <property type="match status" value="2"/>
</dbReference>
<dbReference type="Proteomes" id="UP001595528">
    <property type="component" value="Unassembled WGS sequence"/>
</dbReference>
<keyword evidence="3" id="KW-0677">Repeat</keyword>
<dbReference type="GO" id="GO:0005524">
    <property type="term" value="F:ATP binding"/>
    <property type="evidence" value="ECO:0007669"/>
    <property type="project" value="UniProtKB-KW"/>
</dbReference>
<accession>A0ABV7KVI6</accession>
<keyword evidence="8" id="KW-1185">Reference proteome</keyword>
<keyword evidence="4" id="KW-0547">Nucleotide-binding</keyword>
<dbReference type="CDD" id="cd03216">
    <property type="entry name" value="ABC_Carb_Monos_I"/>
    <property type="match status" value="1"/>
</dbReference>
<evidence type="ECO:0000313" key="7">
    <source>
        <dbReference type="EMBL" id="MFC3226378.1"/>
    </source>
</evidence>
<keyword evidence="5 7" id="KW-0067">ATP-binding</keyword>
<dbReference type="SMART" id="SM00382">
    <property type="entry name" value="AAA"/>
    <property type="match status" value="2"/>
</dbReference>
<evidence type="ECO:0000259" key="6">
    <source>
        <dbReference type="PROSITE" id="PS50893"/>
    </source>
</evidence>
<dbReference type="RefSeq" id="WP_379898323.1">
    <property type="nucleotide sequence ID" value="NZ_JBHRTR010000011.1"/>
</dbReference>
<dbReference type="InterPro" id="IPR003593">
    <property type="entry name" value="AAA+_ATPase"/>
</dbReference>
<dbReference type="PANTHER" id="PTHR43790:SF9">
    <property type="entry name" value="GALACTOFURANOSE TRANSPORTER ATP-BINDING PROTEIN YTFR"/>
    <property type="match status" value="1"/>
</dbReference>
<proteinExistence type="predicted"/>
<sequence length="508" mass="54167">MQPATPLLEVRALARHYAGVAALRGVDLSAVAGEVHAVVGANGAGKSTLMNLLSGTVAPSAGEILIDGRPAGPLTPALAREIGIATVYQEFSLVPQLTVARNVFLGREPLKAGTARRLGAVDEARMVADTAALLQRHHLALDPQSVVEGLSVAQQQMVELARALAGSSRVLILDEPTAVLSLAEQRNLFEIIARLKADGLLILYVSHRLEEVLEVADRVTVLRDGALVATRPAAGLDLEELVTLMVGETGRHRAPPRPAGGEGRIELHYRRGDAEGRIRLDPGEIVGLGGLVGAGRTSLGRALCGLGRGDTEVSVRWDGETIQCNSPAAAMRAGFVYLTEDRKRDGLFANLDILTNTSAAALSQFARAGFLNRRRERRQCSELLQRMRLAARSLDMPVDQLSGGNQQKVVFGRALLRGPRLLVCDEPTRGVDIGAKAEIYDLLEELAGQGVAVLVISSEIEELLALTSRIVVMRDRRIVTELPTAETDEAAVLLAASGGPEGQMETKQ</sequence>
<dbReference type="Gene3D" id="3.40.50.300">
    <property type="entry name" value="P-loop containing nucleotide triphosphate hydrolases"/>
    <property type="match status" value="2"/>
</dbReference>
<dbReference type="EMBL" id="JBHRTR010000011">
    <property type="protein sequence ID" value="MFC3226378.1"/>
    <property type="molecule type" value="Genomic_DNA"/>
</dbReference>
<dbReference type="Pfam" id="PF00005">
    <property type="entry name" value="ABC_tran"/>
    <property type="match status" value="2"/>
</dbReference>